<dbReference type="InterPro" id="IPR004879">
    <property type="entry name" value="Ssp411-like_TRX"/>
</dbReference>
<feature type="domain" description="Spermatogenesis-associated protein 20-like TRX" evidence="1">
    <location>
        <begin position="11"/>
        <end position="171"/>
    </location>
</feature>
<dbReference type="InterPro" id="IPR024705">
    <property type="entry name" value="Ssp411"/>
</dbReference>
<dbReference type="CDD" id="cd02955">
    <property type="entry name" value="SSP411"/>
    <property type="match status" value="1"/>
</dbReference>
<name>A0A4R2RRB1_9FIRM</name>
<dbReference type="InterPro" id="IPR008928">
    <property type="entry name" value="6-hairpin_glycosidase_sf"/>
</dbReference>
<dbReference type="PANTHER" id="PTHR42899:SF1">
    <property type="entry name" value="SPERMATOGENESIS-ASSOCIATED PROTEIN 20"/>
    <property type="match status" value="1"/>
</dbReference>
<dbReference type="EMBL" id="SLXT01000007">
    <property type="protein sequence ID" value="TCP64977.1"/>
    <property type="molecule type" value="Genomic_DNA"/>
</dbReference>
<dbReference type="InterPro" id="IPR036249">
    <property type="entry name" value="Thioredoxin-like_sf"/>
</dbReference>
<dbReference type="SUPFAM" id="SSF52833">
    <property type="entry name" value="Thioredoxin-like"/>
    <property type="match status" value="1"/>
</dbReference>
<dbReference type="RefSeq" id="WP_207668817.1">
    <property type="nucleotide sequence ID" value="NZ_JAOQNU010000007.1"/>
</dbReference>
<dbReference type="Gene3D" id="3.40.30.10">
    <property type="entry name" value="Glutaredoxin"/>
    <property type="match status" value="1"/>
</dbReference>
<protein>
    <recommendedName>
        <fullName evidence="1">Spermatogenesis-associated protein 20-like TRX domain-containing protein</fullName>
    </recommendedName>
</protein>
<evidence type="ECO:0000313" key="2">
    <source>
        <dbReference type="EMBL" id="TCP64977.1"/>
    </source>
</evidence>
<dbReference type="GO" id="GO:0005975">
    <property type="term" value="P:carbohydrate metabolic process"/>
    <property type="evidence" value="ECO:0007669"/>
    <property type="project" value="InterPro"/>
</dbReference>
<organism evidence="2 3">
    <name type="scientific">Heliophilum fasciatum</name>
    <dbReference type="NCBI Taxonomy" id="35700"/>
    <lineage>
        <taxon>Bacteria</taxon>
        <taxon>Bacillati</taxon>
        <taxon>Bacillota</taxon>
        <taxon>Clostridia</taxon>
        <taxon>Eubacteriales</taxon>
        <taxon>Heliobacteriaceae</taxon>
        <taxon>Heliophilum</taxon>
    </lineage>
</organism>
<dbReference type="PIRSF" id="PIRSF006402">
    <property type="entry name" value="UCP006402_thioredoxin"/>
    <property type="match status" value="1"/>
</dbReference>
<evidence type="ECO:0000259" key="1">
    <source>
        <dbReference type="Pfam" id="PF03190"/>
    </source>
</evidence>
<comment type="caution">
    <text evidence="2">The sequence shown here is derived from an EMBL/GenBank/DDBJ whole genome shotgun (WGS) entry which is preliminary data.</text>
</comment>
<evidence type="ECO:0000313" key="3">
    <source>
        <dbReference type="Proteomes" id="UP000294813"/>
    </source>
</evidence>
<reference evidence="2 3" key="1">
    <citation type="submission" date="2019-03" db="EMBL/GenBank/DDBJ databases">
        <title>Genomic Encyclopedia of Type Strains, Phase IV (KMG-IV): sequencing the most valuable type-strain genomes for metagenomic binning, comparative biology and taxonomic classification.</title>
        <authorList>
            <person name="Goeker M."/>
        </authorList>
    </citation>
    <scope>NUCLEOTIDE SEQUENCE [LARGE SCALE GENOMIC DNA]</scope>
    <source>
        <strain evidence="2 3">DSM 11170</strain>
    </source>
</reference>
<dbReference type="Gene3D" id="1.50.10.10">
    <property type="match status" value="2"/>
</dbReference>
<dbReference type="Pfam" id="PF03190">
    <property type="entry name" value="Thioredox_DsbH"/>
    <property type="match status" value="1"/>
</dbReference>
<dbReference type="SUPFAM" id="SSF48208">
    <property type="entry name" value="Six-hairpin glycosidases"/>
    <property type="match status" value="1"/>
</dbReference>
<sequence>MAISTTEQQPNQLIHEKSPYLLQHAHNPVNWYPWGDEAFTKAQQEGKPVLLSIGYSTCHWCHVMAHESFEDQDVAAYLNEHFVSIKVDREERPDIDHIYMTVCQAISGHGGWPLTVFLAPDKTPFFAGTYYPPKNTHGRPGFMELLEAIQEKWQSDRSTLITAGKRVTEMLNERITAQGDGSATAPLDKTALDKAFRLLSQQFDEQYGGFGHAPKFPTPHQLMFLLRHWHRTGEKRALQMVEKTLQSMHDGGIYDHLGGGFARYSTDEKWLVPHFEKMLYDNALLAMAYLEAYQETGKERYAVVAREIFTYVLRDMTSPEGGFYSAEDADSEGVEGKYYVWTPSEVIGVLGEDTGELFNAWYGVTNIGNFEGKNILHRIGTLDSLYGGTGDRWEAIDDPALEHRWPADWPAQLAKAREALLAARQQRIRPHKDDKILTAWNGLMIAALAMGARILGEPAYLATAEKALDMITGYLRSPRGRLLARYRDGHADYLGYVDDYAFVIWGLLELYQSGMNAKHLALALELQAEQDELFWDAEHGGYYFTGRDSEALITRPKETYDGAMPAGNSVAALNLLRLARLTGNPAHEQRAAQLLDSCGALVGDMPIGYTHLLMALQFAVMPTKEVVIVTPAATLPPTLLEPLQQSFLPDTVFLYRTGAAPAAGDGNATKGATTGGANGAADGISSLAPFTAAMTALNNEPTFYICQNRACQAPTTSLKEALAQIRG</sequence>
<dbReference type="AlphaFoldDB" id="A0A4R2RRB1"/>
<dbReference type="Proteomes" id="UP000294813">
    <property type="component" value="Unassembled WGS sequence"/>
</dbReference>
<keyword evidence="3" id="KW-1185">Reference proteome</keyword>
<gene>
    <name evidence="2" type="ORF">EDD73_10747</name>
</gene>
<dbReference type="InterPro" id="IPR012341">
    <property type="entry name" value="6hp_glycosidase-like_sf"/>
</dbReference>
<proteinExistence type="predicted"/>
<accession>A0A4R2RRB1</accession>
<dbReference type="PANTHER" id="PTHR42899">
    <property type="entry name" value="SPERMATOGENESIS-ASSOCIATED PROTEIN 20"/>
    <property type="match status" value="1"/>
</dbReference>